<organism evidence="12 13">
    <name type="scientific">Pallidibacillus pasinlerensis</name>
    <dbReference type="NCBI Taxonomy" id="2703818"/>
    <lineage>
        <taxon>Bacteria</taxon>
        <taxon>Bacillati</taxon>
        <taxon>Bacillota</taxon>
        <taxon>Bacilli</taxon>
        <taxon>Bacillales</taxon>
        <taxon>Bacillaceae</taxon>
        <taxon>Pallidibacillus</taxon>
    </lineage>
</organism>
<sequence length="1180" mass="134733">MKGLVSTLMEKDDVLSIINGIEEGLKEQLVTGLSGSSRHLFAASIYKRMNRPLFIVTYNMLQAQKIYEDLGQICPSDQLYLYAADELIAADLSVASPELRAQRIETINFLCKNEKGIVIAPIAGLRKILPPKSLWEKHLIHLHVDDEIDLEETLQTFVQMGYSRNDMVSAPGEFSIRGGIIDIYPLTEENPIRIELFDNVVDSIRSFDIENQRSMEKLEVVMIGPATEIVLEASNFERLATKLEQALADSLKKIKDDKVKESLVLETEHDLELIKQGQHPEQIFKYLSFAYEKPASLLDYLLPDTVICMDEISRIVETKDSLEKEEAEWQVSLLGEGKLVHSTWISHDVMKILHESNCPIVYFSLFLRHIQNVNPQNIINLSGKQMQNFHGQINILKTEMERWQKSDYTVIFLGADKKRVEKLERVLDDYTIDVVNNFDGDNLIAGKSQIIQGQLSSGFELPMHKLAVITEAELFNTKVKRRPIRSQKLSNAEKIQSYSELKVGDYVVHVNHGIGKYLGITTLEINGVHKDYLQIKYQGTDKLFVPIEQINLVQKYVGATEGKEPKLYKLGGSEWKRVKRKVQSSVQDIADDLIKLYAEREASVGYAFSPDGDMQREFEASFPYKETEDQLRSIQEIKKDMERSRPMDRLLCGDVGYGKTEVALRAAFKAIMDGKQVAFLVPTTILAQQHYETMQERFADFPIKIGILNRFRTRKEQQETIKGLKNGTIDIVVGTHRLLSKDVTYHDLGLLIIDEEQRFGVIHKEKIKKLKTNVDVLTLTATPIPRTLHMSLLGVRDLSVIETPPENRFPIQTYVMEMNPALVKEAIERELARDGQVYYLYNNIEDIERKAEQISMLVPDAKVLYAHGRMTERELESVILSFLEGEADVLVTTTIIETGIDIPNVNTLIVENADRMGLSQLYQLRGRVGRSNRVAYAYFTYKKDKVLTEAAEKRLQAIKEFTELGSGFKIAMRDLSIRGTGNILGAQQHGFIESVGFDLYSQMLKEEIEKRKGELPKQEEAQVEIDLDIDAYIPDKYIQDGYQKIEMYKRFRGISEIEEISELQDEMIDRFGDYPEEVDRLLTIAKIKVIARQVGIETVKKVKDDVQIIFSGEASKNISAQELVQLYKPFGRKVGFGMEDNKFKVVLYTTRLSVNEWFPILESVINELSKLTGEEVKTVS</sequence>
<evidence type="ECO:0000256" key="6">
    <source>
        <dbReference type="ARBA" id="ARBA00022840"/>
    </source>
</evidence>
<dbReference type="InterPro" id="IPR001650">
    <property type="entry name" value="Helicase_C-like"/>
</dbReference>
<dbReference type="InterPro" id="IPR027417">
    <property type="entry name" value="P-loop_NTPase"/>
</dbReference>
<evidence type="ECO:0000256" key="3">
    <source>
        <dbReference type="ARBA" id="ARBA00022763"/>
    </source>
</evidence>
<dbReference type="SMART" id="SM00487">
    <property type="entry name" value="DEXDc"/>
    <property type="match status" value="1"/>
</dbReference>
<evidence type="ECO:0000256" key="8">
    <source>
        <dbReference type="ARBA" id="ARBA00023204"/>
    </source>
</evidence>
<dbReference type="InterPro" id="IPR003711">
    <property type="entry name" value="CarD-like/TRCF_RID"/>
</dbReference>
<dbReference type="Pfam" id="PF03461">
    <property type="entry name" value="TRCF"/>
    <property type="match status" value="1"/>
</dbReference>
<dbReference type="Pfam" id="PF02559">
    <property type="entry name" value="CarD_TRCF_RID"/>
    <property type="match status" value="1"/>
</dbReference>
<proteinExistence type="inferred from homology"/>
<dbReference type="Pfam" id="PF00270">
    <property type="entry name" value="DEAD"/>
    <property type="match status" value="1"/>
</dbReference>
<comment type="subcellular location">
    <subcellularLocation>
        <location evidence="9">Cytoplasm</location>
    </subcellularLocation>
</comment>
<dbReference type="SMART" id="SM00490">
    <property type="entry name" value="HELICc"/>
    <property type="match status" value="1"/>
</dbReference>
<comment type="similarity">
    <text evidence="9">In the N-terminal section; belongs to the UvrB family.</text>
</comment>
<feature type="domain" description="Helicase ATP-binding" evidence="10">
    <location>
        <begin position="640"/>
        <end position="801"/>
    </location>
</feature>
<keyword evidence="5" id="KW-0347">Helicase</keyword>
<keyword evidence="7 9" id="KW-0238">DNA-binding</keyword>
<dbReference type="InterPro" id="IPR036101">
    <property type="entry name" value="CarD-like/TRCF_RID_sf"/>
</dbReference>
<dbReference type="PROSITE" id="PS51194">
    <property type="entry name" value="HELICASE_CTER"/>
    <property type="match status" value="1"/>
</dbReference>
<evidence type="ECO:0000313" key="13">
    <source>
        <dbReference type="Proteomes" id="UP000743899"/>
    </source>
</evidence>
<dbReference type="InterPro" id="IPR037235">
    <property type="entry name" value="TRCF-like_C_D7"/>
</dbReference>
<dbReference type="SUPFAM" id="SSF143517">
    <property type="entry name" value="TRCF domain-like"/>
    <property type="match status" value="1"/>
</dbReference>
<evidence type="ECO:0000256" key="5">
    <source>
        <dbReference type="ARBA" id="ARBA00022806"/>
    </source>
</evidence>
<dbReference type="Gene3D" id="3.40.50.11180">
    <property type="match status" value="1"/>
</dbReference>
<dbReference type="Gene3D" id="3.30.2060.10">
    <property type="entry name" value="Penicillin-binding protein 1b domain"/>
    <property type="match status" value="1"/>
</dbReference>
<dbReference type="Gene3D" id="3.90.1150.50">
    <property type="entry name" value="Transcription-repair-coupling factor, D7 domain"/>
    <property type="match status" value="1"/>
</dbReference>
<name>A0ABX0A2W6_9BACI</name>
<dbReference type="SUPFAM" id="SSF141259">
    <property type="entry name" value="CarD-like"/>
    <property type="match status" value="1"/>
</dbReference>
<dbReference type="Pfam" id="PF00271">
    <property type="entry name" value="Helicase_C"/>
    <property type="match status" value="1"/>
</dbReference>
<gene>
    <name evidence="9 12" type="primary">mfd</name>
    <name evidence="12" type="ORF">GW534_08230</name>
</gene>
<dbReference type="Pfam" id="PF21132">
    <property type="entry name" value="MFD_D3"/>
    <property type="match status" value="1"/>
</dbReference>
<dbReference type="PANTHER" id="PTHR47964">
    <property type="entry name" value="ATP-DEPENDENT DNA HELICASE HOMOLOG RECG, CHLOROPLASTIC"/>
    <property type="match status" value="1"/>
</dbReference>
<keyword evidence="13" id="KW-1185">Reference proteome</keyword>
<dbReference type="PANTHER" id="PTHR47964:SF1">
    <property type="entry name" value="ATP-DEPENDENT DNA HELICASE HOMOLOG RECG, CHLOROPLASTIC"/>
    <property type="match status" value="1"/>
</dbReference>
<evidence type="ECO:0000256" key="9">
    <source>
        <dbReference type="HAMAP-Rule" id="MF_00969"/>
    </source>
</evidence>
<dbReference type="EMBL" id="JAACYS010000032">
    <property type="protein sequence ID" value="NCU17742.1"/>
    <property type="molecule type" value="Genomic_DNA"/>
</dbReference>
<protein>
    <recommendedName>
        <fullName evidence="9">Transcription-repair-coupling factor</fullName>
        <shortName evidence="9">TRCF</shortName>
        <ecNumber evidence="9">3.6.4.-</ecNumber>
    </recommendedName>
</protein>
<dbReference type="Proteomes" id="UP000743899">
    <property type="component" value="Unassembled WGS sequence"/>
</dbReference>
<keyword evidence="3 9" id="KW-0227">DNA damage</keyword>
<dbReference type="NCBIfam" id="TIGR00580">
    <property type="entry name" value="mfd"/>
    <property type="match status" value="1"/>
</dbReference>
<keyword evidence="6 9" id="KW-0067">ATP-binding</keyword>
<keyword evidence="8 9" id="KW-0234">DNA repair</keyword>
<evidence type="ECO:0000313" key="12">
    <source>
        <dbReference type="EMBL" id="NCU17742.1"/>
    </source>
</evidence>
<evidence type="ECO:0000259" key="11">
    <source>
        <dbReference type="PROSITE" id="PS51194"/>
    </source>
</evidence>
<dbReference type="SUPFAM" id="SSF52540">
    <property type="entry name" value="P-loop containing nucleoside triphosphate hydrolases"/>
    <property type="match status" value="4"/>
</dbReference>
<evidence type="ECO:0000256" key="2">
    <source>
        <dbReference type="ARBA" id="ARBA00022741"/>
    </source>
</evidence>
<dbReference type="RefSeq" id="WP_161920573.1">
    <property type="nucleotide sequence ID" value="NZ_JAACYS010000032.1"/>
</dbReference>
<feature type="domain" description="Helicase C-terminal" evidence="11">
    <location>
        <begin position="822"/>
        <end position="976"/>
    </location>
</feature>
<dbReference type="HAMAP" id="MF_00969">
    <property type="entry name" value="TRCF"/>
    <property type="match status" value="1"/>
</dbReference>
<evidence type="ECO:0000259" key="10">
    <source>
        <dbReference type="PROSITE" id="PS51192"/>
    </source>
</evidence>
<dbReference type="InterPro" id="IPR048635">
    <property type="entry name" value="MFD_D3"/>
</dbReference>
<dbReference type="Gene3D" id="3.40.50.300">
    <property type="entry name" value="P-loop containing nucleotide triphosphate hydrolases"/>
    <property type="match status" value="2"/>
</dbReference>
<dbReference type="InterPro" id="IPR004576">
    <property type="entry name" value="Mfd"/>
</dbReference>
<dbReference type="SMART" id="SM00982">
    <property type="entry name" value="TRCF"/>
    <property type="match status" value="1"/>
</dbReference>
<keyword evidence="2 9" id="KW-0547">Nucleotide-binding</keyword>
<comment type="similarity">
    <text evidence="9">In the C-terminal section; belongs to the helicase family. RecG subfamily.</text>
</comment>
<dbReference type="Pfam" id="PF17757">
    <property type="entry name" value="UvrB_inter"/>
    <property type="match status" value="1"/>
</dbReference>
<dbReference type="InterPro" id="IPR005118">
    <property type="entry name" value="TRCF_C"/>
</dbReference>
<evidence type="ECO:0000256" key="1">
    <source>
        <dbReference type="ARBA" id="ARBA00022490"/>
    </source>
</evidence>
<keyword evidence="1 9" id="KW-0963">Cytoplasm</keyword>
<dbReference type="InterPro" id="IPR041471">
    <property type="entry name" value="UvrB_inter"/>
</dbReference>
<dbReference type="InterPro" id="IPR047112">
    <property type="entry name" value="RecG/Mfd"/>
</dbReference>
<dbReference type="InterPro" id="IPR014001">
    <property type="entry name" value="Helicase_ATP-bd"/>
</dbReference>
<comment type="caution">
    <text evidence="12">The sequence shown here is derived from an EMBL/GenBank/DDBJ whole genome shotgun (WGS) entry which is preliminary data.</text>
</comment>
<dbReference type="Gene3D" id="2.40.10.170">
    <property type="match status" value="1"/>
</dbReference>
<evidence type="ECO:0000256" key="4">
    <source>
        <dbReference type="ARBA" id="ARBA00022801"/>
    </source>
</evidence>
<dbReference type="CDD" id="cd18810">
    <property type="entry name" value="SF2_C_TRCF"/>
    <property type="match status" value="1"/>
</dbReference>
<reference evidence="12 13" key="1">
    <citation type="submission" date="2020-01" db="EMBL/GenBank/DDBJ databases">
        <title>A novel Bacillus sp. from Pasinler.</title>
        <authorList>
            <person name="Adiguzel A."/>
            <person name="Ay H."/>
            <person name="Baltaci M.O."/>
        </authorList>
    </citation>
    <scope>NUCLEOTIDE SEQUENCE [LARGE SCALE GENOMIC DNA]</scope>
    <source>
        <strain evidence="12 13">P1</strain>
    </source>
</reference>
<evidence type="ECO:0000256" key="7">
    <source>
        <dbReference type="ARBA" id="ARBA00023125"/>
    </source>
</evidence>
<accession>A0ABX0A2W6</accession>
<dbReference type="PROSITE" id="PS51192">
    <property type="entry name" value="HELICASE_ATP_BIND_1"/>
    <property type="match status" value="1"/>
</dbReference>
<comment type="function">
    <text evidence="9">Couples transcription and DNA repair by recognizing RNA polymerase (RNAP) stalled at DNA lesions. Mediates ATP-dependent release of RNAP and its truncated transcript from the DNA, and recruitment of nucleotide excision repair machinery to the damaged site.</text>
</comment>
<dbReference type="InterPro" id="IPR011545">
    <property type="entry name" value="DEAD/DEAH_box_helicase_dom"/>
</dbReference>
<dbReference type="EC" id="3.6.4.-" evidence="9"/>
<dbReference type="SMART" id="SM01058">
    <property type="entry name" value="CarD_TRCF"/>
    <property type="match status" value="1"/>
</dbReference>
<dbReference type="CDD" id="cd17991">
    <property type="entry name" value="DEXHc_TRCF"/>
    <property type="match status" value="1"/>
</dbReference>
<keyword evidence="4 9" id="KW-0378">Hydrolase</keyword>